<dbReference type="Pfam" id="PF13717">
    <property type="entry name" value="Zn_ribbon_4"/>
    <property type="match status" value="1"/>
</dbReference>
<proteinExistence type="predicted"/>
<feature type="transmembrane region" description="Helical" evidence="2">
    <location>
        <begin position="88"/>
        <end position="111"/>
    </location>
</feature>
<feature type="compositionally biased region" description="Pro residues" evidence="1">
    <location>
        <begin position="51"/>
        <end position="68"/>
    </location>
</feature>
<evidence type="ECO:0000256" key="2">
    <source>
        <dbReference type="SAM" id="Phobius"/>
    </source>
</evidence>
<feature type="domain" description="Zinc finger/thioredoxin putative" evidence="3">
    <location>
        <begin position="1"/>
        <end position="34"/>
    </location>
</feature>
<evidence type="ECO:0000313" key="5">
    <source>
        <dbReference type="Proteomes" id="UP001523392"/>
    </source>
</evidence>
<protein>
    <submittedName>
        <fullName evidence="4">Zinc-ribbon domain-containing protein</fullName>
    </submittedName>
</protein>
<comment type="caution">
    <text evidence="4">The sequence shown here is derived from an EMBL/GenBank/DDBJ whole genome shotgun (WGS) entry which is preliminary data.</text>
</comment>
<organism evidence="4 5">
    <name type="scientific">Siccirubricoccus soli</name>
    <dbReference type="NCBI Taxonomy" id="2899147"/>
    <lineage>
        <taxon>Bacteria</taxon>
        <taxon>Pseudomonadati</taxon>
        <taxon>Pseudomonadota</taxon>
        <taxon>Alphaproteobacteria</taxon>
        <taxon>Acetobacterales</taxon>
        <taxon>Roseomonadaceae</taxon>
        <taxon>Siccirubricoccus</taxon>
    </lineage>
</organism>
<dbReference type="NCBIfam" id="TIGR02098">
    <property type="entry name" value="MJ0042_CXXC"/>
    <property type="match status" value="1"/>
</dbReference>
<feature type="region of interest" description="Disordered" evidence="1">
    <location>
        <begin position="36"/>
        <end position="74"/>
    </location>
</feature>
<keyword evidence="2" id="KW-0472">Membrane</keyword>
<dbReference type="Proteomes" id="UP001523392">
    <property type="component" value="Unassembled WGS sequence"/>
</dbReference>
<keyword evidence="2" id="KW-0812">Transmembrane</keyword>
<keyword evidence="2" id="KW-1133">Transmembrane helix</keyword>
<evidence type="ECO:0000313" key="4">
    <source>
        <dbReference type="EMBL" id="MCO6418260.1"/>
    </source>
</evidence>
<dbReference type="EMBL" id="JAFIRR010000123">
    <property type="protein sequence ID" value="MCO6418260.1"/>
    <property type="molecule type" value="Genomic_DNA"/>
</dbReference>
<gene>
    <name evidence="4" type="ORF">JYK14_19120</name>
</gene>
<evidence type="ECO:0000259" key="3">
    <source>
        <dbReference type="Pfam" id="PF13717"/>
    </source>
</evidence>
<evidence type="ECO:0000256" key="1">
    <source>
        <dbReference type="SAM" id="MobiDB-lite"/>
    </source>
</evidence>
<dbReference type="RefSeq" id="WP_252954889.1">
    <property type="nucleotide sequence ID" value="NZ_JAFIRR010000123.1"/>
</dbReference>
<reference evidence="4 5" key="1">
    <citation type="submission" date="2021-12" db="EMBL/GenBank/DDBJ databases">
        <title>Siccirubricoccus leaddurans sp. nov., a high concentration Zn2+ tolerance bacterium.</title>
        <authorList>
            <person name="Cao Y."/>
        </authorList>
    </citation>
    <scope>NUCLEOTIDE SEQUENCE [LARGE SCALE GENOMIC DNA]</scope>
    <source>
        <strain evidence="4 5">KC 17139</strain>
    </source>
</reference>
<dbReference type="InterPro" id="IPR011723">
    <property type="entry name" value="Znf/thioredoxin_put"/>
</dbReference>
<keyword evidence="5" id="KW-1185">Reference proteome</keyword>
<accession>A0ABT1DBB6</accession>
<sequence>MRSACPSCAAVYEVPDALLGRGRKVRCARCGEAWMLRPASPPSEPEAAAPPESPALAAPPPAPMPEPASRPARVIATPPRQAAPAGGLLLVAAWVGSLLLLAGGVAAAWIFRQEVMAAWPPAARLFAALGG</sequence>
<name>A0ABT1DBB6_9PROT</name>